<dbReference type="InterPro" id="IPR002347">
    <property type="entry name" value="SDR_fam"/>
</dbReference>
<sequence>MSRTELRYLLALVTGAGGAPGHEVAVALSRAGAAVLCADPDPEAAERTAAVVRRGRVAAWSVQAGVEDDVDVALLAARARDLGGADLLVVAGGGPATDALVTAVGAARTVVLGPGEVDADAVLAGLRSG</sequence>
<proteinExistence type="predicted"/>
<dbReference type="InterPro" id="IPR036291">
    <property type="entry name" value="NAD(P)-bd_dom_sf"/>
</dbReference>
<dbReference type="EMBL" id="CP075371">
    <property type="protein sequence ID" value="QVT81102.1"/>
    <property type="molecule type" value="Genomic_DNA"/>
</dbReference>
<protein>
    <submittedName>
        <fullName evidence="1">7-alpha-hydroxysteroid dehydrogenase</fullName>
        <ecNumber evidence="1">1.1.1.159</ecNumber>
    </submittedName>
</protein>
<name>A0ABX8EKP6_9ACTN</name>
<dbReference type="Gene3D" id="3.40.50.720">
    <property type="entry name" value="NAD(P)-binding Rossmann-like Domain"/>
    <property type="match status" value="1"/>
</dbReference>
<dbReference type="SUPFAM" id="SSF51735">
    <property type="entry name" value="NAD(P)-binding Rossmann-fold domains"/>
    <property type="match status" value="1"/>
</dbReference>
<organism evidence="1 2">
    <name type="scientific">Nocardioides aquaticus</name>
    <dbReference type="NCBI Taxonomy" id="160826"/>
    <lineage>
        <taxon>Bacteria</taxon>
        <taxon>Bacillati</taxon>
        <taxon>Actinomycetota</taxon>
        <taxon>Actinomycetes</taxon>
        <taxon>Propionibacteriales</taxon>
        <taxon>Nocardioidaceae</taxon>
        <taxon>Nocardioides</taxon>
    </lineage>
</organism>
<evidence type="ECO:0000313" key="1">
    <source>
        <dbReference type="EMBL" id="QVT81102.1"/>
    </source>
</evidence>
<dbReference type="GO" id="GO:0008709">
    <property type="term" value="F:cholate 7-alpha-dehydrogenase (NAD+) activity"/>
    <property type="evidence" value="ECO:0007669"/>
    <property type="project" value="UniProtKB-EC"/>
</dbReference>
<dbReference type="RefSeq" id="WP_214056533.1">
    <property type="nucleotide sequence ID" value="NZ_BAAAHS010000176.1"/>
</dbReference>
<accession>A0ABX8EKP6</accession>
<dbReference type="EC" id="1.1.1.159" evidence="1"/>
<keyword evidence="2" id="KW-1185">Reference proteome</keyword>
<evidence type="ECO:0000313" key="2">
    <source>
        <dbReference type="Proteomes" id="UP000679307"/>
    </source>
</evidence>
<dbReference type="Pfam" id="PF00106">
    <property type="entry name" value="adh_short"/>
    <property type="match status" value="1"/>
</dbReference>
<dbReference type="Proteomes" id="UP000679307">
    <property type="component" value="Chromosome"/>
</dbReference>
<gene>
    <name evidence="1" type="primary">hdhA</name>
    <name evidence="1" type="ORF">ENKNEFLB_03509</name>
</gene>
<keyword evidence="1" id="KW-0560">Oxidoreductase</keyword>
<reference evidence="1 2" key="1">
    <citation type="submission" date="2021-05" db="EMBL/GenBank/DDBJ databases">
        <title>Complete genome of Nocardioides aquaticus KCTC 9944T isolated from meromictic and hypersaline Ekho Lake, Antarctica.</title>
        <authorList>
            <person name="Hwang K."/>
            <person name="Kim K.M."/>
            <person name="Choe H."/>
        </authorList>
    </citation>
    <scope>NUCLEOTIDE SEQUENCE [LARGE SCALE GENOMIC DNA]</scope>
    <source>
        <strain evidence="1 2">KCTC 9944</strain>
    </source>
</reference>